<evidence type="ECO:0000259" key="9">
    <source>
        <dbReference type="Pfam" id="PF13359"/>
    </source>
</evidence>
<feature type="compositionally biased region" description="Acidic residues" evidence="8">
    <location>
        <begin position="82"/>
        <end position="93"/>
    </location>
</feature>
<evidence type="ECO:0000256" key="1">
    <source>
        <dbReference type="ARBA" id="ARBA00001968"/>
    </source>
</evidence>
<evidence type="ECO:0000256" key="3">
    <source>
        <dbReference type="ARBA" id="ARBA00006958"/>
    </source>
</evidence>
<keyword evidence="6" id="KW-0378">Hydrolase</keyword>
<evidence type="ECO:0000313" key="11">
    <source>
        <dbReference type="Proteomes" id="UP000017559"/>
    </source>
</evidence>
<accession>V2WH01</accession>
<evidence type="ECO:0000256" key="4">
    <source>
        <dbReference type="ARBA" id="ARBA00022722"/>
    </source>
</evidence>
<feature type="region of interest" description="Disordered" evidence="8">
    <location>
        <begin position="33"/>
        <end position="95"/>
    </location>
</feature>
<dbReference type="GO" id="GO:0004518">
    <property type="term" value="F:nuclease activity"/>
    <property type="evidence" value="ECO:0007669"/>
    <property type="project" value="UniProtKB-KW"/>
</dbReference>
<keyword evidence="4" id="KW-0540">Nuclease</keyword>
<comment type="similarity">
    <text evidence="3">Belongs to the HARBI1 family.</text>
</comment>
<evidence type="ECO:0000313" key="10">
    <source>
        <dbReference type="EMBL" id="ESK80867.1"/>
    </source>
</evidence>
<comment type="caution">
    <text evidence="10">The sequence shown here is derived from an EMBL/GenBank/DDBJ whole genome shotgun (WGS) entry which is preliminary data.</text>
</comment>
<dbReference type="HOGENOM" id="CLU_018552_1_4_1"/>
<reference evidence="10 11" key="1">
    <citation type="journal article" date="2014" name="BMC Genomics">
        <title>Genome and secretome analysis of the hemibiotrophic fungal pathogen, Moniliophthora roreri, which causes frosty pod rot disease of cacao: mechanisms of the biotrophic and necrotrophic phases.</title>
        <authorList>
            <person name="Meinhardt L.W."/>
            <person name="Costa G.G.L."/>
            <person name="Thomazella D.P.T."/>
            <person name="Teixeira P.J.P.L."/>
            <person name="Carazzolle M.F."/>
            <person name="Schuster S.C."/>
            <person name="Carlson J.E."/>
            <person name="Guiltinan M.J."/>
            <person name="Mieczkowski P."/>
            <person name="Farmer A."/>
            <person name="Ramaraj T."/>
            <person name="Crozier J."/>
            <person name="Davis R.E."/>
            <person name="Shao J."/>
            <person name="Melnick R.L."/>
            <person name="Pereira G.A.G."/>
            <person name="Bailey B.A."/>
        </authorList>
    </citation>
    <scope>NUCLEOTIDE SEQUENCE [LARGE SCALE GENOMIC DNA]</scope>
    <source>
        <strain evidence="10 11">MCA 2997</strain>
    </source>
</reference>
<dbReference type="Pfam" id="PF13359">
    <property type="entry name" value="DDE_Tnp_4"/>
    <property type="match status" value="1"/>
</dbReference>
<name>V2WH01_MONRO</name>
<evidence type="ECO:0000256" key="2">
    <source>
        <dbReference type="ARBA" id="ARBA00004123"/>
    </source>
</evidence>
<dbReference type="OrthoDB" id="3246760at2759"/>
<protein>
    <recommendedName>
        <fullName evidence="9">DDE Tnp4 domain-containing protein</fullName>
    </recommendedName>
</protein>
<dbReference type="InterPro" id="IPR045249">
    <property type="entry name" value="HARBI1-like"/>
</dbReference>
<comment type="subcellular location">
    <subcellularLocation>
        <location evidence="2">Nucleus</location>
    </subcellularLocation>
</comment>
<dbReference type="EMBL" id="AWSO01002903">
    <property type="protein sequence ID" value="ESK80867.1"/>
    <property type="molecule type" value="Genomic_DNA"/>
</dbReference>
<feature type="domain" description="DDE Tnp4" evidence="9">
    <location>
        <begin position="265"/>
        <end position="421"/>
    </location>
</feature>
<evidence type="ECO:0000256" key="7">
    <source>
        <dbReference type="ARBA" id="ARBA00023242"/>
    </source>
</evidence>
<dbReference type="PANTHER" id="PTHR22930:SF85">
    <property type="entry name" value="GH03217P-RELATED"/>
    <property type="match status" value="1"/>
</dbReference>
<organism evidence="10 11">
    <name type="scientific">Moniliophthora roreri (strain MCA 2997)</name>
    <name type="common">Cocoa frosty pod rot fungus</name>
    <name type="synonym">Crinipellis roreri</name>
    <dbReference type="NCBI Taxonomy" id="1381753"/>
    <lineage>
        <taxon>Eukaryota</taxon>
        <taxon>Fungi</taxon>
        <taxon>Dikarya</taxon>
        <taxon>Basidiomycota</taxon>
        <taxon>Agaricomycotina</taxon>
        <taxon>Agaricomycetes</taxon>
        <taxon>Agaricomycetidae</taxon>
        <taxon>Agaricales</taxon>
        <taxon>Marasmiineae</taxon>
        <taxon>Marasmiaceae</taxon>
        <taxon>Moniliophthora</taxon>
    </lineage>
</organism>
<dbReference type="KEGG" id="mrr:Moror_9164"/>
<dbReference type="GO" id="GO:0046872">
    <property type="term" value="F:metal ion binding"/>
    <property type="evidence" value="ECO:0007669"/>
    <property type="project" value="UniProtKB-KW"/>
</dbReference>
<sequence>MPRLTDHQQATEVLFRAFLGAVIAEAEAAVLKESEDWDIDSDGSNSDSSSSGTTSSSNTTSSSSGAHSTSPPPGVWNQFDLSMDEEDSDDESEPLLPTTSEQILQALAALHRTRYLQSRTNTIKKSRAQLLLLLHVWKYERPDVFRSYLQMTPACFDKLVETIGEDPAFTNNAHNDQMPPEEQIAIALYCFGHYGNAASTIKVALWAGVGYGTVDLCTKWVMLACLSYAFRQSALHWPDQTQKEGAMQWVEDRSCPGWHFGWLMVDGTLIPLYARPGLYGNTYFDRKANYSLNVQLVNTPDLRIIDFAVGLPGSQHDATAWQETHIYQEHKELLEKREFIWADSAYPLRDWCQAPYKAPEKDTPENTKYNYHVSNVRIQSEHCVGFIKGQFSSLHGLRLRIDNDQTKQFASYWVHTCIVLHSFCMLHEENIDLS</sequence>
<dbReference type="AlphaFoldDB" id="V2WH01"/>
<evidence type="ECO:0000256" key="6">
    <source>
        <dbReference type="ARBA" id="ARBA00022801"/>
    </source>
</evidence>
<proteinExistence type="inferred from homology"/>
<dbReference type="Proteomes" id="UP000017559">
    <property type="component" value="Unassembled WGS sequence"/>
</dbReference>
<evidence type="ECO:0000256" key="5">
    <source>
        <dbReference type="ARBA" id="ARBA00022723"/>
    </source>
</evidence>
<comment type="cofactor">
    <cofactor evidence="1">
        <name>a divalent metal cation</name>
        <dbReference type="ChEBI" id="CHEBI:60240"/>
    </cofactor>
</comment>
<keyword evidence="7" id="KW-0539">Nucleus</keyword>
<keyword evidence="11" id="KW-1185">Reference proteome</keyword>
<gene>
    <name evidence="10" type="ORF">Moror_9164</name>
</gene>
<keyword evidence="5" id="KW-0479">Metal-binding</keyword>
<dbReference type="PANTHER" id="PTHR22930">
    <property type="match status" value="1"/>
</dbReference>
<evidence type="ECO:0000256" key="8">
    <source>
        <dbReference type="SAM" id="MobiDB-lite"/>
    </source>
</evidence>
<dbReference type="GO" id="GO:0016787">
    <property type="term" value="F:hydrolase activity"/>
    <property type="evidence" value="ECO:0007669"/>
    <property type="project" value="UniProtKB-KW"/>
</dbReference>
<feature type="compositionally biased region" description="Low complexity" evidence="8">
    <location>
        <begin position="42"/>
        <end position="69"/>
    </location>
</feature>
<dbReference type="GO" id="GO:0005634">
    <property type="term" value="C:nucleus"/>
    <property type="evidence" value="ECO:0007669"/>
    <property type="project" value="UniProtKB-SubCell"/>
</dbReference>
<dbReference type="InterPro" id="IPR027806">
    <property type="entry name" value="HARBI1_dom"/>
</dbReference>